<dbReference type="Gene3D" id="3.40.50.1820">
    <property type="entry name" value="alpha/beta hydrolase"/>
    <property type="match status" value="1"/>
</dbReference>
<evidence type="ECO:0000259" key="1">
    <source>
        <dbReference type="Pfam" id="PF00561"/>
    </source>
</evidence>
<proteinExistence type="predicted"/>
<dbReference type="Proteomes" id="UP000541444">
    <property type="component" value="Unassembled WGS sequence"/>
</dbReference>
<dbReference type="PANTHER" id="PTHR43139">
    <property type="entry name" value="SI:DKEY-122A22.2"/>
    <property type="match status" value="1"/>
</dbReference>
<gene>
    <name evidence="2" type="ORF">GIB67_017310</name>
</gene>
<comment type="caution">
    <text evidence="2">The sequence shown here is derived from an EMBL/GenBank/DDBJ whole genome shotgun (WGS) entry which is preliminary data.</text>
</comment>
<dbReference type="EMBL" id="JACGCM010001029">
    <property type="protein sequence ID" value="KAF6162422.1"/>
    <property type="molecule type" value="Genomic_DNA"/>
</dbReference>
<reference evidence="2 3" key="1">
    <citation type="journal article" date="2020" name="IScience">
        <title>Genome Sequencing of the Endangered Kingdonia uniflora (Circaeasteraceae, Ranunculales) Reveals Potential Mechanisms of Evolutionary Specialization.</title>
        <authorList>
            <person name="Sun Y."/>
            <person name="Deng T."/>
            <person name="Zhang A."/>
            <person name="Moore M.J."/>
            <person name="Landis J.B."/>
            <person name="Lin N."/>
            <person name="Zhang H."/>
            <person name="Zhang X."/>
            <person name="Huang J."/>
            <person name="Zhang X."/>
            <person name="Sun H."/>
            <person name="Wang H."/>
        </authorList>
    </citation>
    <scope>NUCLEOTIDE SEQUENCE [LARGE SCALE GENOMIC DNA]</scope>
    <source>
        <strain evidence="2">TB1705</strain>
        <tissue evidence="2">Leaf</tissue>
    </source>
</reference>
<dbReference type="PANTHER" id="PTHR43139:SF52">
    <property type="entry name" value="SI:DKEY-122A22.2"/>
    <property type="match status" value="1"/>
</dbReference>
<evidence type="ECO:0000313" key="3">
    <source>
        <dbReference type="Proteomes" id="UP000541444"/>
    </source>
</evidence>
<organism evidence="2 3">
    <name type="scientific">Kingdonia uniflora</name>
    <dbReference type="NCBI Taxonomy" id="39325"/>
    <lineage>
        <taxon>Eukaryota</taxon>
        <taxon>Viridiplantae</taxon>
        <taxon>Streptophyta</taxon>
        <taxon>Embryophyta</taxon>
        <taxon>Tracheophyta</taxon>
        <taxon>Spermatophyta</taxon>
        <taxon>Magnoliopsida</taxon>
        <taxon>Ranunculales</taxon>
        <taxon>Circaeasteraceae</taxon>
        <taxon>Kingdonia</taxon>
    </lineage>
</organism>
<dbReference type="OrthoDB" id="6431331at2759"/>
<name>A0A7J7N5V0_9MAGN</name>
<sequence>MVNSCLSIVPFYRGYLHRSFTSSGLIQQNIQIDSETHIYFWGPPPGLFKSKHPLVLIHGFGPCGFWQWRNQIPFLSRHFDLYAPDLLFFGESTTTSLERSNIFQATCLTKLLEKLELPRYYVMGTNYGGFVAYQMARLWPKRVEKLVIASSAINRNLDDDTDLLELTKLDKIEDLLIPINYKNFRLLMEITMKKRVSSVSDFILSDIL</sequence>
<dbReference type="InterPro" id="IPR029058">
    <property type="entry name" value="AB_hydrolase_fold"/>
</dbReference>
<dbReference type="PRINTS" id="PR00111">
    <property type="entry name" value="ABHYDROLASE"/>
</dbReference>
<dbReference type="InterPro" id="IPR000073">
    <property type="entry name" value="AB_hydrolase_1"/>
</dbReference>
<dbReference type="SUPFAM" id="SSF53474">
    <property type="entry name" value="alpha/beta-Hydrolases"/>
    <property type="match status" value="1"/>
</dbReference>
<protein>
    <recommendedName>
        <fullName evidence="1">AB hydrolase-1 domain-containing protein</fullName>
    </recommendedName>
</protein>
<evidence type="ECO:0000313" key="2">
    <source>
        <dbReference type="EMBL" id="KAF6162422.1"/>
    </source>
</evidence>
<keyword evidence="3" id="KW-1185">Reference proteome</keyword>
<dbReference type="Pfam" id="PF00561">
    <property type="entry name" value="Abhydrolase_1"/>
    <property type="match status" value="1"/>
</dbReference>
<dbReference type="AlphaFoldDB" id="A0A7J7N5V0"/>
<feature type="domain" description="AB hydrolase-1" evidence="1">
    <location>
        <begin position="53"/>
        <end position="157"/>
    </location>
</feature>
<dbReference type="InterPro" id="IPR052370">
    <property type="entry name" value="Meta-cleavage_hydrolase"/>
</dbReference>
<accession>A0A7J7N5V0</accession>